<evidence type="ECO:0000256" key="4">
    <source>
        <dbReference type="ARBA" id="ARBA00023239"/>
    </source>
</evidence>
<feature type="non-terminal residue" evidence="6">
    <location>
        <position position="151"/>
    </location>
</feature>
<evidence type="ECO:0000256" key="3">
    <source>
        <dbReference type="ARBA" id="ARBA00022833"/>
    </source>
</evidence>
<accession>A0A0D7BI96</accession>
<dbReference type="STRING" id="1314674.A0A0D7BI96"/>
<keyword evidence="2" id="KW-0479">Metal-binding</keyword>
<dbReference type="GO" id="GO:0016846">
    <property type="term" value="F:carbon-sulfur lyase activity"/>
    <property type="evidence" value="ECO:0007669"/>
    <property type="project" value="InterPro"/>
</dbReference>
<dbReference type="PANTHER" id="PTHR33337:SF40">
    <property type="entry name" value="CENP-V_GFA DOMAIN-CONTAINING PROTEIN-RELATED"/>
    <property type="match status" value="1"/>
</dbReference>
<dbReference type="AlphaFoldDB" id="A0A0D7BI96"/>
<dbReference type="OrthoDB" id="6329284at2759"/>
<dbReference type="InterPro" id="IPR006913">
    <property type="entry name" value="CENP-V/GFA"/>
</dbReference>
<reference evidence="6 7" key="1">
    <citation type="journal article" date="2015" name="Fungal Genet. Biol.">
        <title>Evolution of novel wood decay mechanisms in Agaricales revealed by the genome sequences of Fistulina hepatica and Cylindrobasidium torrendii.</title>
        <authorList>
            <person name="Floudas D."/>
            <person name="Held B.W."/>
            <person name="Riley R."/>
            <person name="Nagy L.G."/>
            <person name="Koehler G."/>
            <person name="Ransdell A.S."/>
            <person name="Younus H."/>
            <person name="Chow J."/>
            <person name="Chiniquy J."/>
            <person name="Lipzen A."/>
            <person name="Tritt A."/>
            <person name="Sun H."/>
            <person name="Haridas S."/>
            <person name="LaButti K."/>
            <person name="Ohm R.A."/>
            <person name="Kues U."/>
            <person name="Blanchette R.A."/>
            <person name="Grigoriev I.V."/>
            <person name="Minto R.E."/>
            <person name="Hibbett D.S."/>
        </authorList>
    </citation>
    <scope>NUCLEOTIDE SEQUENCE [LARGE SCALE GENOMIC DNA]</scope>
    <source>
        <strain evidence="6 7">FP15055 ss-10</strain>
    </source>
</reference>
<gene>
    <name evidence="6" type="ORF">CYLTODRAFT_420025</name>
</gene>
<organism evidence="6 7">
    <name type="scientific">Cylindrobasidium torrendii FP15055 ss-10</name>
    <dbReference type="NCBI Taxonomy" id="1314674"/>
    <lineage>
        <taxon>Eukaryota</taxon>
        <taxon>Fungi</taxon>
        <taxon>Dikarya</taxon>
        <taxon>Basidiomycota</taxon>
        <taxon>Agaricomycotina</taxon>
        <taxon>Agaricomycetes</taxon>
        <taxon>Agaricomycetidae</taxon>
        <taxon>Agaricales</taxon>
        <taxon>Marasmiineae</taxon>
        <taxon>Physalacriaceae</taxon>
        <taxon>Cylindrobasidium</taxon>
    </lineage>
</organism>
<dbReference type="SUPFAM" id="SSF51316">
    <property type="entry name" value="Mss4-like"/>
    <property type="match status" value="1"/>
</dbReference>
<dbReference type="InterPro" id="IPR011057">
    <property type="entry name" value="Mss4-like_sf"/>
</dbReference>
<dbReference type="EMBL" id="KN880472">
    <property type="protein sequence ID" value="KIY70177.1"/>
    <property type="molecule type" value="Genomic_DNA"/>
</dbReference>
<evidence type="ECO:0000313" key="6">
    <source>
        <dbReference type="EMBL" id="KIY70177.1"/>
    </source>
</evidence>
<evidence type="ECO:0000313" key="7">
    <source>
        <dbReference type="Proteomes" id="UP000054007"/>
    </source>
</evidence>
<dbReference type="PANTHER" id="PTHR33337">
    <property type="entry name" value="GFA DOMAIN-CONTAINING PROTEIN"/>
    <property type="match status" value="1"/>
</dbReference>
<dbReference type="Proteomes" id="UP000054007">
    <property type="component" value="Unassembled WGS sequence"/>
</dbReference>
<dbReference type="Gene3D" id="3.90.1590.10">
    <property type="entry name" value="glutathione-dependent formaldehyde- activating enzyme (gfa)"/>
    <property type="match status" value="1"/>
</dbReference>
<keyword evidence="4" id="KW-0456">Lyase</keyword>
<feature type="domain" description="CENP-V/GFA" evidence="5">
    <location>
        <begin position="11"/>
        <end position="132"/>
    </location>
</feature>
<keyword evidence="7" id="KW-1185">Reference proteome</keyword>
<dbReference type="Pfam" id="PF04828">
    <property type="entry name" value="GFA"/>
    <property type="match status" value="1"/>
</dbReference>
<protein>
    <submittedName>
        <fullName evidence="6">DUF636-domain-containing protein</fullName>
    </submittedName>
</protein>
<evidence type="ECO:0000259" key="5">
    <source>
        <dbReference type="PROSITE" id="PS51891"/>
    </source>
</evidence>
<name>A0A0D7BI96_9AGAR</name>
<dbReference type="GO" id="GO:0046872">
    <property type="term" value="F:metal ion binding"/>
    <property type="evidence" value="ECO:0007669"/>
    <property type="project" value="UniProtKB-KW"/>
</dbReference>
<evidence type="ECO:0000256" key="1">
    <source>
        <dbReference type="ARBA" id="ARBA00005495"/>
    </source>
</evidence>
<comment type="similarity">
    <text evidence="1">Belongs to the Gfa family.</text>
</comment>
<dbReference type="PROSITE" id="PS51891">
    <property type="entry name" value="CENP_V_GFA"/>
    <property type="match status" value="1"/>
</dbReference>
<keyword evidence="3" id="KW-0862">Zinc</keyword>
<evidence type="ECO:0000256" key="2">
    <source>
        <dbReference type="ARBA" id="ARBA00022723"/>
    </source>
</evidence>
<sequence length="151" mass="16662">MTSAPKSLKPVEGGCLCGDIRYKLNFASTEECAKPYSAHLCHCSQCRKQSGALFLHFVVIYPPSTIEWLTPTKPTEYASSEKAVRGFCATCGSSLYWKSARYFEVVTGSIDAEYLQGEEWKVLSTAGHQAYYQSAIKGVTDDLFKYAVTSA</sequence>
<proteinExistence type="inferred from homology"/>